<proteinExistence type="inferred from homology"/>
<evidence type="ECO:0000256" key="5">
    <source>
        <dbReference type="ARBA" id="ARBA00022729"/>
    </source>
</evidence>
<evidence type="ECO:0000256" key="1">
    <source>
        <dbReference type="ARBA" id="ARBA00002591"/>
    </source>
</evidence>
<keyword evidence="10" id="KW-0966">Cell projection</keyword>
<keyword evidence="11" id="KW-1185">Reference proteome</keyword>
<keyword evidence="10" id="KW-0969">Cilium</keyword>
<evidence type="ECO:0000256" key="2">
    <source>
        <dbReference type="ARBA" id="ARBA00004117"/>
    </source>
</evidence>
<organism evidence="10 11">
    <name type="scientific">Pandoraea apista</name>
    <dbReference type="NCBI Taxonomy" id="93218"/>
    <lineage>
        <taxon>Bacteria</taxon>
        <taxon>Pseudomonadati</taxon>
        <taxon>Pseudomonadota</taxon>
        <taxon>Betaproteobacteria</taxon>
        <taxon>Burkholderiales</taxon>
        <taxon>Burkholderiaceae</taxon>
        <taxon>Pandoraea</taxon>
    </lineage>
</organism>
<keyword evidence="9" id="KW-1133">Transmembrane helix</keyword>
<reference evidence="10 11" key="1">
    <citation type="submission" date="2018-12" db="EMBL/GenBank/DDBJ databases">
        <title>Whole genome sequence of a Pandoraea apista isolate from a patient with cystic fibrosis.</title>
        <authorList>
            <person name="Kenna D.T."/>
            <person name="Turton J.F."/>
        </authorList>
    </citation>
    <scope>NUCLEOTIDE SEQUENCE [LARGE SCALE GENOMIC DNA]</scope>
    <source>
        <strain evidence="10 11">Pa13324</strain>
    </source>
</reference>
<dbReference type="PANTHER" id="PTHR34933:SF1">
    <property type="entry name" value="FLAGELLAR L-RING PROTEIN"/>
    <property type="match status" value="1"/>
</dbReference>
<sequence>MERKPDGAGRCACLPTMAGHFLSFGEARAGPPQIFLYLCLVAPRPLLTIHHEAGRRAIFAIGIPITLFEQDRIRHPGQARRRLIMSKLSMLPRAAACSLMGTVVLLATLSVMLGACSSPPTVVTPMSVMPMPRVANVQTEGAIYQPTSATNWFETPVAHRVGDLLTIAVSESSSGSNKSQSDLGRNASVTAKSAKADGADSVLERWFNIGQTASSFKGNGTNSSATALTGTLAVAIVEVLPNGAYVVGGEKQVMQGRNMETFRFTGVVNKFDISPGNVVASSKVGQAKVARVEDGQIADSAAGGWLQNIVLGVSPF</sequence>
<keyword evidence="6 9" id="KW-0472">Membrane</keyword>
<comment type="function">
    <text evidence="1">Assembles around the rod to form the L-ring and probably protects the motor/basal body from shearing forces during rotation.</text>
</comment>
<gene>
    <name evidence="10" type="ORF">EJE83_13470</name>
</gene>
<comment type="similarity">
    <text evidence="4">Belongs to the FlgH family.</text>
</comment>
<dbReference type="Proteomes" id="UP000270216">
    <property type="component" value="Unassembled WGS sequence"/>
</dbReference>
<keyword evidence="5" id="KW-0732">Signal</keyword>
<evidence type="ECO:0000313" key="10">
    <source>
        <dbReference type="EMBL" id="RSK80278.1"/>
    </source>
</evidence>
<evidence type="ECO:0000256" key="4">
    <source>
        <dbReference type="ARBA" id="ARBA00006929"/>
    </source>
</evidence>
<accession>A0ABX9ZNQ8</accession>
<dbReference type="PRINTS" id="PR01008">
    <property type="entry name" value="FLGLRINGFLGH"/>
</dbReference>
<keyword evidence="10" id="KW-0282">Flagellum</keyword>
<feature type="transmembrane region" description="Helical" evidence="9">
    <location>
        <begin position="90"/>
        <end position="115"/>
    </location>
</feature>
<keyword evidence="9" id="KW-0812">Transmembrane</keyword>
<comment type="caution">
    <text evidence="10">The sequence shown here is derived from an EMBL/GenBank/DDBJ whole genome shotgun (WGS) entry which is preliminary data.</text>
</comment>
<evidence type="ECO:0000256" key="6">
    <source>
        <dbReference type="ARBA" id="ARBA00023136"/>
    </source>
</evidence>
<evidence type="ECO:0000256" key="3">
    <source>
        <dbReference type="ARBA" id="ARBA00004442"/>
    </source>
</evidence>
<keyword evidence="7" id="KW-0975">Bacterial flagellum</keyword>
<dbReference type="PANTHER" id="PTHR34933">
    <property type="entry name" value="FLAGELLAR L-RING PROTEIN"/>
    <property type="match status" value="1"/>
</dbReference>
<comment type="subcellular location">
    <subcellularLocation>
        <location evidence="2">Bacterial flagellum basal body</location>
    </subcellularLocation>
    <subcellularLocation>
        <location evidence="3">Cell outer membrane</location>
    </subcellularLocation>
</comment>
<evidence type="ECO:0000313" key="11">
    <source>
        <dbReference type="Proteomes" id="UP000270216"/>
    </source>
</evidence>
<evidence type="ECO:0000256" key="8">
    <source>
        <dbReference type="ARBA" id="ARBA00023237"/>
    </source>
</evidence>
<evidence type="ECO:0000256" key="9">
    <source>
        <dbReference type="SAM" id="Phobius"/>
    </source>
</evidence>
<dbReference type="InterPro" id="IPR000527">
    <property type="entry name" value="Flag_Lring"/>
</dbReference>
<evidence type="ECO:0000256" key="7">
    <source>
        <dbReference type="ARBA" id="ARBA00023143"/>
    </source>
</evidence>
<protein>
    <submittedName>
        <fullName evidence="10">Flagellar basal body L-ring protein FlgH</fullName>
    </submittedName>
</protein>
<keyword evidence="8" id="KW-0998">Cell outer membrane</keyword>
<dbReference type="EMBL" id="RWHX01000022">
    <property type="protein sequence ID" value="RSK80278.1"/>
    <property type="molecule type" value="Genomic_DNA"/>
</dbReference>
<dbReference type="Pfam" id="PF02107">
    <property type="entry name" value="FlgH"/>
    <property type="match status" value="1"/>
</dbReference>
<name>A0ABX9ZNQ8_9BURK</name>